<gene>
    <name evidence="2" type="ORF">PF66_02448</name>
</gene>
<dbReference type="PATRIC" id="fig|50340.43.peg.5832"/>
<evidence type="ECO:0000313" key="2">
    <source>
        <dbReference type="EMBL" id="KPA91109.1"/>
    </source>
</evidence>
<dbReference type="AlphaFoldDB" id="A0A0M9GH60"/>
<evidence type="ECO:0000313" key="3">
    <source>
        <dbReference type="Proteomes" id="UP000037931"/>
    </source>
</evidence>
<proteinExistence type="predicted"/>
<dbReference type="EMBL" id="JSYZ01000008">
    <property type="protein sequence ID" value="KPA91109.1"/>
    <property type="molecule type" value="Genomic_DNA"/>
</dbReference>
<dbReference type="OrthoDB" id="5772663at2"/>
<dbReference type="RefSeq" id="WP_054060213.1">
    <property type="nucleotide sequence ID" value="NZ_JSYZ01000008.1"/>
</dbReference>
<sequence length="102" mass="10999">MKALGTALVFLALWVATSEVSGRDIAVDEAAKLQAAGTILSLDRLAAIAGARHPGALPSDTGLEQRYGHYIYRIELRDAQGVEWEIELDAGSGQVLKDHQDR</sequence>
<protein>
    <submittedName>
        <fullName evidence="2">Peptidase propeptide domain-containing protein</fullName>
    </submittedName>
</protein>
<dbReference type="InterPro" id="IPR025711">
    <property type="entry name" value="PepSY"/>
</dbReference>
<reference evidence="2 3" key="1">
    <citation type="journal article" date="2015" name="PLoS ONE">
        <title>Rice-Infecting Pseudomonas Genomes Are Highly Accessorized and Harbor Multiple Putative Virulence Mechanisms to Cause Sheath Brown Rot.</title>
        <authorList>
            <person name="Quibod I.L."/>
            <person name="Grande G."/>
            <person name="Oreiro E.G."/>
            <person name="Borja F.N."/>
            <person name="Dossa G.S."/>
            <person name="Mauleon R."/>
            <person name="Cruz C.V."/>
            <person name="Oliva R."/>
        </authorList>
    </citation>
    <scope>NUCLEOTIDE SEQUENCE [LARGE SCALE GENOMIC DNA]</scope>
    <source>
        <strain evidence="2 3">IRRI 6609</strain>
    </source>
</reference>
<accession>A0A0M9GH60</accession>
<evidence type="ECO:0000259" key="1">
    <source>
        <dbReference type="Pfam" id="PF03413"/>
    </source>
</evidence>
<dbReference type="Gene3D" id="3.10.450.40">
    <property type="match status" value="1"/>
</dbReference>
<name>A0A0M9GH60_9PSED</name>
<dbReference type="Pfam" id="PF03413">
    <property type="entry name" value="PepSY"/>
    <property type="match status" value="1"/>
</dbReference>
<dbReference type="STRING" id="50340.PF66_02448"/>
<feature type="domain" description="PepSY" evidence="1">
    <location>
        <begin position="40"/>
        <end position="98"/>
    </location>
</feature>
<keyword evidence="3" id="KW-1185">Reference proteome</keyword>
<dbReference type="Proteomes" id="UP000037931">
    <property type="component" value="Unassembled WGS sequence"/>
</dbReference>
<organism evidence="2 3">
    <name type="scientific">Pseudomonas asplenii</name>
    <dbReference type="NCBI Taxonomy" id="53407"/>
    <lineage>
        <taxon>Bacteria</taxon>
        <taxon>Pseudomonadati</taxon>
        <taxon>Pseudomonadota</taxon>
        <taxon>Gammaproteobacteria</taxon>
        <taxon>Pseudomonadales</taxon>
        <taxon>Pseudomonadaceae</taxon>
        <taxon>Pseudomonas</taxon>
    </lineage>
</organism>
<comment type="caution">
    <text evidence="2">The sequence shown here is derived from an EMBL/GenBank/DDBJ whole genome shotgun (WGS) entry which is preliminary data.</text>
</comment>